<dbReference type="Proteomes" id="UP000243686">
    <property type="component" value="Unassembled WGS sequence"/>
</dbReference>
<evidence type="ECO:0000313" key="1">
    <source>
        <dbReference type="EMBL" id="OON18886.1"/>
    </source>
</evidence>
<evidence type="ECO:0000313" key="2">
    <source>
        <dbReference type="Proteomes" id="UP000243686"/>
    </source>
</evidence>
<dbReference type="AlphaFoldDB" id="A0A1S8WWQ5"/>
<dbReference type="EMBL" id="KV893760">
    <property type="protein sequence ID" value="OON18886.1"/>
    <property type="molecule type" value="Genomic_DNA"/>
</dbReference>
<proteinExistence type="predicted"/>
<keyword evidence="2" id="KW-1185">Reference proteome</keyword>
<accession>A0A1S8WWQ5</accession>
<sequence>MAPNRLCSIAHISAAVSAGKNRNCCLCNSHGPLCDELRWMFDA</sequence>
<reference evidence="1 2" key="1">
    <citation type="submission" date="2015-03" db="EMBL/GenBank/DDBJ databases">
        <title>Draft genome of the nematode, Opisthorchis viverrini.</title>
        <authorList>
            <person name="Mitreva M."/>
        </authorList>
    </citation>
    <scope>NUCLEOTIDE SEQUENCE [LARGE SCALE GENOMIC DNA]</scope>
    <source>
        <strain evidence="1">Khon Kaen</strain>
    </source>
</reference>
<gene>
    <name evidence="1" type="ORF">X801_05254</name>
</gene>
<name>A0A1S8WWQ5_OPIVI</name>
<protein>
    <submittedName>
        <fullName evidence="1">Uncharacterized protein</fullName>
    </submittedName>
</protein>
<organism evidence="1 2">
    <name type="scientific">Opisthorchis viverrini</name>
    <name type="common">Southeast Asian liver fluke</name>
    <dbReference type="NCBI Taxonomy" id="6198"/>
    <lineage>
        <taxon>Eukaryota</taxon>
        <taxon>Metazoa</taxon>
        <taxon>Spiralia</taxon>
        <taxon>Lophotrochozoa</taxon>
        <taxon>Platyhelminthes</taxon>
        <taxon>Trematoda</taxon>
        <taxon>Digenea</taxon>
        <taxon>Opisthorchiida</taxon>
        <taxon>Opisthorchiata</taxon>
        <taxon>Opisthorchiidae</taxon>
        <taxon>Opisthorchis</taxon>
    </lineage>
</organism>